<dbReference type="Proteomes" id="UP001221898">
    <property type="component" value="Unassembled WGS sequence"/>
</dbReference>
<protein>
    <recommendedName>
        <fullName evidence="3">HAT C-terminal dimerisation domain-containing protein</fullName>
    </recommendedName>
</protein>
<reference evidence="1" key="1">
    <citation type="journal article" date="2023" name="Science">
        <title>Genome structures resolve the early diversification of teleost fishes.</title>
        <authorList>
            <person name="Parey E."/>
            <person name="Louis A."/>
            <person name="Montfort J."/>
            <person name="Bouchez O."/>
            <person name="Roques C."/>
            <person name="Iampietro C."/>
            <person name="Lluch J."/>
            <person name="Castinel A."/>
            <person name="Donnadieu C."/>
            <person name="Desvignes T."/>
            <person name="Floi Bucao C."/>
            <person name="Jouanno E."/>
            <person name="Wen M."/>
            <person name="Mejri S."/>
            <person name="Dirks R."/>
            <person name="Jansen H."/>
            <person name="Henkel C."/>
            <person name="Chen W.J."/>
            <person name="Zahm M."/>
            <person name="Cabau C."/>
            <person name="Klopp C."/>
            <person name="Thompson A.W."/>
            <person name="Robinson-Rechavi M."/>
            <person name="Braasch I."/>
            <person name="Lecointre G."/>
            <person name="Bobe J."/>
            <person name="Postlethwait J.H."/>
            <person name="Berthelot C."/>
            <person name="Roest Crollius H."/>
            <person name="Guiguen Y."/>
        </authorList>
    </citation>
    <scope>NUCLEOTIDE SEQUENCE</scope>
    <source>
        <strain evidence="1">NC1722</strain>
    </source>
</reference>
<sequence>MGHMLSEPNRRVSSDSCKIQAGLSALGLKHLSFADQRSLLPMALCFGITEDNLAVELHQVGWLIERKNRNTLGHAVNKTMEFAPTPRPWKDVFIDRHERGRIAVTLIVSSASCERRFSCLRRLRNVLEEEQ</sequence>
<keyword evidence="2" id="KW-1185">Reference proteome</keyword>
<evidence type="ECO:0000313" key="2">
    <source>
        <dbReference type="Proteomes" id="UP001221898"/>
    </source>
</evidence>
<accession>A0AAD7WH72</accession>
<gene>
    <name evidence="1" type="ORF">AAFF_G00012790</name>
</gene>
<dbReference type="AlphaFoldDB" id="A0AAD7WH72"/>
<name>A0AAD7WH72_9TELE</name>
<organism evidence="1 2">
    <name type="scientific">Aldrovandia affinis</name>
    <dbReference type="NCBI Taxonomy" id="143900"/>
    <lineage>
        <taxon>Eukaryota</taxon>
        <taxon>Metazoa</taxon>
        <taxon>Chordata</taxon>
        <taxon>Craniata</taxon>
        <taxon>Vertebrata</taxon>
        <taxon>Euteleostomi</taxon>
        <taxon>Actinopterygii</taxon>
        <taxon>Neopterygii</taxon>
        <taxon>Teleostei</taxon>
        <taxon>Notacanthiformes</taxon>
        <taxon>Halosauridae</taxon>
        <taxon>Aldrovandia</taxon>
    </lineage>
</organism>
<comment type="caution">
    <text evidence="1">The sequence shown here is derived from an EMBL/GenBank/DDBJ whole genome shotgun (WGS) entry which is preliminary data.</text>
</comment>
<dbReference type="EMBL" id="JAINUG010000102">
    <property type="protein sequence ID" value="KAJ8396956.1"/>
    <property type="molecule type" value="Genomic_DNA"/>
</dbReference>
<evidence type="ECO:0008006" key="3">
    <source>
        <dbReference type="Google" id="ProtNLM"/>
    </source>
</evidence>
<proteinExistence type="predicted"/>
<evidence type="ECO:0000313" key="1">
    <source>
        <dbReference type="EMBL" id="KAJ8396956.1"/>
    </source>
</evidence>